<keyword evidence="3" id="KW-1185">Reference proteome</keyword>
<evidence type="ECO:0000313" key="2">
    <source>
        <dbReference type="EMBL" id="KYN20971.1"/>
    </source>
</evidence>
<gene>
    <name evidence="2" type="ORF">ALC57_06879</name>
</gene>
<proteinExistence type="predicted"/>
<name>A0A195E798_9HYME</name>
<protein>
    <submittedName>
        <fullName evidence="2">Uncharacterized protein</fullName>
    </submittedName>
</protein>
<organism evidence="2 3">
    <name type="scientific">Trachymyrmex cornetzi</name>
    <dbReference type="NCBI Taxonomy" id="471704"/>
    <lineage>
        <taxon>Eukaryota</taxon>
        <taxon>Metazoa</taxon>
        <taxon>Ecdysozoa</taxon>
        <taxon>Arthropoda</taxon>
        <taxon>Hexapoda</taxon>
        <taxon>Insecta</taxon>
        <taxon>Pterygota</taxon>
        <taxon>Neoptera</taxon>
        <taxon>Endopterygota</taxon>
        <taxon>Hymenoptera</taxon>
        <taxon>Apocrita</taxon>
        <taxon>Aculeata</taxon>
        <taxon>Formicoidea</taxon>
        <taxon>Formicidae</taxon>
        <taxon>Myrmicinae</taxon>
        <taxon>Trachymyrmex</taxon>
    </lineage>
</organism>
<feature type="region of interest" description="Disordered" evidence="1">
    <location>
        <begin position="72"/>
        <end position="97"/>
    </location>
</feature>
<sequence length="97" mass="10907">MPTPLAQIASTAEEEELSRSLRYLRRRTCVCIEPKGERSHKRLRTMYKGELGNFCRSTSQVLDLLSAHRCSAPEKTAPSPRILLPPLDSVDNKRGPS</sequence>
<dbReference type="EMBL" id="KQ979568">
    <property type="protein sequence ID" value="KYN20971.1"/>
    <property type="molecule type" value="Genomic_DNA"/>
</dbReference>
<evidence type="ECO:0000256" key="1">
    <source>
        <dbReference type="SAM" id="MobiDB-lite"/>
    </source>
</evidence>
<accession>A0A195E798</accession>
<dbReference type="Proteomes" id="UP000078492">
    <property type="component" value="Unassembled WGS sequence"/>
</dbReference>
<dbReference type="AlphaFoldDB" id="A0A195E798"/>
<evidence type="ECO:0000313" key="3">
    <source>
        <dbReference type="Proteomes" id="UP000078492"/>
    </source>
</evidence>
<reference evidence="2 3" key="1">
    <citation type="submission" date="2015-09" db="EMBL/GenBank/DDBJ databases">
        <title>Trachymyrmex cornetzi WGS genome.</title>
        <authorList>
            <person name="Nygaard S."/>
            <person name="Hu H."/>
            <person name="Boomsma J."/>
            <person name="Zhang G."/>
        </authorList>
    </citation>
    <scope>NUCLEOTIDE SEQUENCE [LARGE SCALE GENOMIC DNA]</scope>
    <source>
        <strain evidence="2">Tcor2-1</strain>
        <tissue evidence="2">Whole body</tissue>
    </source>
</reference>